<keyword evidence="3" id="KW-0235">DNA replication</keyword>
<evidence type="ECO:0000313" key="10">
    <source>
        <dbReference type="Proteomes" id="UP000039324"/>
    </source>
</evidence>
<dbReference type="EMBL" id="CDSF01000094">
    <property type="protein sequence ID" value="CEO99830.1"/>
    <property type="molecule type" value="Genomic_DNA"/>
</dbReference>
<dbReference type="AlphaFoldDB" id="A0A0G4IWY4"/>
<protein>
    <recommendedName>
        <fullName evidence="12">Replication protein A C-terminal domain-containing protein</fullName>
    </recommendedName>
</protein>
<dbReference type="InterPro" id="IPR014892">
    <property type="entry name" value="RPA_C"/>
</dbReference>
<name>A0A0G4IWY4_PLABS</name>
<evidence type="ECO:0000313" key="11">
    <source>
        <dbReference type="Proteomes" id="UP000290189"/>
    </source>
</evidence>
<dbReference type="Pfam" id="PF01336">
    <property type="entry name" value="tRNA_anti-codon"/>
    <property type="match status" value="1"/>
</dbReference>
<geneLocation type="mitochondrion" evidence="9"/>
<dbReference type="GO" id="GO:0000781">
    <property type="term" value="C:chromosome, telomeric region"/>
    <property type="evidence" value="ECO:0007669"/>
    <property type="project" value="TreeGrafter"/>
</dbReference>
<evidence type="ECO:0000256" key="2">
    <source>
        <dbReference type="ARBA" id="ARBA00007815"/>
    </source>
</evidence>
<evidence type="ECO:0000313" key="8">
    <source>
        <dbReference type="EMBL" id="CEO99830.1"/>
    </source>
</evidence>
<evidence type="ECO:0000313" key="9">
    <source>
        <dbReference type="EMBL" id="SPR02079.1"/>
    </source>
</evidence>
<dbReference type="OMA" id="SFGNKRY"/>
<dbReference type="EMBL" id="OVEO01000020">
    <property type="protein sequence ID" value="SPR02079.1"/>
    <property type="molecule type" value="Genomic_DNA"/>
</dbReference>
<evidence type="ECO:0008006" key="12">
    <source>
        <dbReference type="Google" id="ProtNLM"/>
    </source>
</evidence>
<dbReference type="CDD" id="cd04478">
    <property type="entry name" value="RPA2_DBD_D"/>
    <property type="match status" value="1"/>
</dbReference>
<dbReference type="PANTHER" id="PTHR13989">
    <property type="entry name" value="REPLICATION PROTEIN A-RELATED"/>
    <property type="match status" value="1"/>
</dbReference>
<dbReference type="FunFam" id="1.10.10.10:FF:000168">
    <property type="entry name" value="Replication protein A 32 kDa subunit"/>
    <property type="match status" value="1"/>
</dbReference>
<sequence>MYGSSYGASSYGGGGGGGGGNGFDNANTFSGGGFFMSPSSGYAPGGASQDGGIRPMQSDRTLTPVTIKQILTAEPSTTESKFMVDKRELNQVKIVGCIIKVQVQSTNVAYTIDDSTGVIEVRLWQNDSDDDSEQVRMLRSALVEGVYVHVYGKVQEYNSVKNITGFSIRPLTDHNEIASHLAHAALTHLQNVRGVAAHQQPRGAGVDAPVVGFQRSATNGLTPLQNAIMDVFVQSVSGDNGLSIQEVQRMLPGSYSYQQVQKDIAWMSNEGHLYSTCDDDHYRPTGQ</sequence>
<dbReference type="InterPro" id="IPR036390">
    <property type="entry name" value="WH_DNA-bd_sf"/>
</dbReference>
<feature type="domain" description="Replication protein A C-terminal" evidence="7">
    <location>
        <begin position="195"/>
        <end position="280"/>
    </location>
</feature>
<dbReference type="InterPro" id="IPR014646">
    <property type="entry name" value="Rfa2/RPA32"/>
</dbReference>
<dbReference type="InterPro" id="IPR012340">
    <property type="entry name" value="NA-bd_OB-fold"/>
</dbReference>
<dbReference type="STRING" id="37360.A0A0G4IWY4"/>
<reference evidence="8 10" key="1">
    <citation type="submission" date="2015-02" db="EMBL/GenBank/DDBJ databases">
        <authorList>
            <person name="Chooi Y.-H."/>
        </authorList>
    </citation>
    <scope>NUCLEOTIDE SEQUENCE [LARGE SCALE GENOMIC DNA]</scope>
    <source>
        <strain evidence="8">E3</strain>
    </source>
</reference>
<gene>
    <name evidence="8" type="ORF">PBRA_007564</name>
    <name evidence="9" type="ORF">PLBR_LOCUS9294</name>
</gene>
<dbReference type="InterPro" id="IPR040260">
    <property type="entry name" value="RFA2-like"/>
</dbReference>
<dbReference type="Gene3D" id="2.40.50.140">
    <property type="entry name" value="Nucleic acid-binding proteins"/>
    <property type="match status" value="1"/>
</dbReference>
<comment type="subcellular location">
    <subcellularLocation>
        <location evidence="1">Nucleus</location>
    </subcellularLocation>
</comment>
<organism evidence="8 10">
    <name type="scientific">Plasmodiophora brassicae</name>
    <name type="common">Clubroot disease agent</name>
    <dbReference type="NCBI Taxonomy" id="37360"/>
    <lineage>
        <taxon>Eukaryota</taxon>
        <taxon>Sar</taxon>
        <taxon>Rhizaria</taxon>
        <taxon>Endomyxa</taxon>
        <taxon>Phytomyxea</taxon>
        <taxon>Plasmodiophorida</taxon>
        <taxon>Plasmodiophoridae</taxon>
        <taxon>Plasmodiophora</taxon>
    </lineage>
</organism>
<evidence type="ECO:0000256" key="3">
    <source>
        <dbReference type="ARBA" id="ARBA00022705"/>
    </source>
</evidence>
<dbReference type="Pfam" id="PF08784">
    <property type="entry name" value="RPA_C"/>
    <property type="match status" value="1"/>
</dbReference>
<dbReference type="GO" id="GO:0006260">
    <property type="term" value="P:DNA replication"/>
    <property type="evidence" value="ECO:0007669"/>
    <property type="project" value="UniProtKB-KW"/>
</dbReference>
<accession>A0A0G4IWY4</accession>
<dbReference type="GO" id="GO:0000724">
    <property type="term" value="P:double-strand break repair via homologous recombination"/>
    <property type="evidence" value="ECO:0007669"/>
    <property type="project" value="TreeGrafter"/>
</dbReference>
<dbReference type="PIRSF" id="PIRSF036949">
    <property type="entry name" value="RPA32"/>
    <property type="match status" value="1"/>
</dbReference>
<proteinExistence type="inferred from homology"/>
<dbReference type="SUPFAM" id="SSF46785">
    <property type="entry name" value="Winged helix' DNA-binding domain"/>
    <property type="match status" value="1"/>
</dbReference>
<keyword evidence="4" id="KW-0238">DNA-binding</keyword>
<dbReference type="Gene3D" id="1.10.10.10">
    <property type="entry name" value="Winged helix-like DNA-binding domain superfamily/Winged helix DNA-binding domain"/>
    <property type="match status" value="1"/>
</dbReference>
<evidence type="ECO:0000256" key="5">
    <source>
        <dbReference type="ARBA" id="ARBA00023242"/>
    </source>
</evidence>
<dbReference type="Proteomes" id="UP000039324">
    <property type="component" value="Unassembled WGS sequence"/>
</dbReference>
<dbReference type="SUPFAM" id="SSF50249">
    <property type="entry name" value="Nucleic acid-binding proteins"/>
    <property type="match status" value="1"/>
</dbReference>
<dbReference type="InterPro" id="IPR004365">
    <property type="entry name" value="NA-bd_OB_tRNA"/>
</dbReference>
<dbReference type="InterPro" id="IPR036388">
    <property type="entry name" value="WH-like_DNA-bd_sf"/>
</dbReference>
<dbReference type="Proteomes" id="UP000290189">
    <property type="component" value="Unassembled WGS sequence"/>
</dbReference>
<evidence type="ECO:0000256" key="1">
    <source>
        <dbReference type="ARBA" id="ARBA00004123"/>
    </source>
</evidence>
<dbReference type="OrthoDB" id="25571at2759"/>
<comment type="similarity">
    <text evidence="2">Belongs to the replication factor A protein 2 family.</text>
</comment>
<keyword evidence="10" id="KW-1185">Reference proteome</keyword>
<dbReference type="PANTHER" id="PTHR13989:SF16">
    <property type="entry name" value="REPLICATION PROTEIN A2"/>
    <property type="match status" value="1"/>
</dbReference>
<evidence type="ECO:0000256" key="4">
    <source>
        <dbReference type="ARBA" id="ARBA00023125"/>
    </source>
</evidence>
<evidence type="ECO:0000259" key="6">
    <source>
        <dbReference type="Pfam" id="PF01336"/>
    </source>
</evidence>
<dbReference type="GO" id="GO:0003697">
    <property type="term" value="F:single-stranded DNA binding"/>
    <property type="evidence" value="ECO:0007669"/>
    <property type="project" value="TreeGrafter"/>
</dbReference>
<reference evidence="9 11" key="2">
    <citation type="submission" date="2018-03" db="EMBL/GenBank/DDBJ databases">
        <authorList>
            <person name="Fogelqvist J."/>
        </authorList>
    </citation>
    <scope>NUCLEOTIDE SEQUENCE [LARGE SCALE GENOMIC DNA]</scope>
</reference>
<evidence type="ECO:0000259" key="7">
    <source>
        <dbReference type="Pfam" id="PF08784"/>
    </source>
</evidence>
<dbReference type="GO" id="GO:0005662">
    <property type="term" value="C:DNA replication factor A complex"/>
    <property type="evidence" value="ECO:0007669"/>
    <property type="project" value="TreeGrafter"/>
</dbReference>
<dbReference type="GO" id="GO:0035861">
    <property type="term" value="C:site of double-strand break"/>
    <property type="evidence" value="ECO:0007669"/>
    <property type="project" value="TreeGrafter"/>
</dbReference>
<keyword evidence="5" id="KW-0539">Nucleus</keyword>
<feature type="domain" description="OB" evidence="6">
    <location>
        <begin position="92"/>
        <end position="170"/>
    </location>
</feature>
<keyword evidence="9" id="KW-0496">Mitochondrion</keyword>
<dbReference type="GO" id="GO:0006289">
    <property type="term" value="P:nucleotide-excision repair"/>
    <property type="evidence" value="ECO:0007669"/>
    <property type="project" value="TreeGrafter"/>
</dbReference>